<protein>
    <submittedName>
        <fullName evidence="2">Uncharacterized protein</fullName>
    </submittedName>
</protein>
<evidence type="ECO:0000256" key="1">
    <source>
        <dbReference type="SAM" id="Phobius"/>
    </source>
</evidence>
<name>A0A9Q0FNT7_9ROSI</name>
<reference evidence="2" key="2">
    <citation type="journal article" date="2023" name="Plants (Basel)">
        <title>Annotation of the Turnera subulata (Passifloraceae) Draft Genome Reveals the S-Locus Evolved after the Divergence of Turneroideae from Passifloroideae in a Stepwise Manner.</title>
        <authorList>
            <person name="Henning P.M."/>
            <person name="Roalson E.H."/>
            <person name="Mir W."/>
            <person name="McCubbin A.G."/>
            <person name="Shore J.S."/>
        </authorList>
    </citation>
    <scope>NUCLEOTIDE SEQUENCE</scope>
    <source>
        <strain evidence="2">F60SS</strain>
    </source>
</reference>
<gene>
    <name evidence="2" type="ORF">Tsubulata_015570</name>
</gene>
<keyword evidence="1" id="KW-1133">Transmembrane helix</keyword>
<reference evidence="2" key="1">
    <citation type="submission" date="2022-02" db="EMBL/GenBank/DDBJ databases">
        <authorList>
            <person name="Henning P.M."/>
            <person name="McCubbin A.G."/>
            <person name="Shore J.S."/>
        </authorList>
    </citation>
    <scope>NUCLEOTIDE SEQUENCE</scope>
    <source>
        <strain evidence="2">F60SS</strain>
        <tissue evidence="2">Leaves</tissue>
    </source>
</reference>
<feature type="transmembrane region" description="Helical" evidence="1">
    <location>
        <begin position="260"/>
        <end position="279"/>
    </location>
</feature>
<dbReference type="OrthoDB" id="1727198at2759"/>
<evidence type="ECO:0000313" key="3">
    <source>
        <dbReference type="Proteomes" id="UP001141552"/>
    </source>
</evidence>
<proteinExistence type="predicted"/>
<evidence type="ECO:0000313" key="2">
    <source>
        <dbReference type="EMBL" id="KAJ4833842.1"/>
    </source>
</evidence>
<comment type="caution">
    <text evidence="2">The sequence shown here is derived from an EMBL/GenBank/DDBJ whole genome shotgun (WGS) entry which is preliminary data.</text>
</comment>
<organism evidence="2 3">
    <name type="scientific">Turnera subulata</name>
    <dbReference type="NCBI Taxonomy" id="218843"/>
    <lineage>
        <taxon>Eukaryota</taxon>
        <taxon>Viridiplantae</taxon>
        <taxon>Streptophyta</taxon>
        <taxon>Embryophyta</taxon>
        <taxon>Tracheophyta</taxon>
        <taxon>Spermatophyta</taxon>
        <taxon>Magnoliopsida</taxon>
        <taxon>eudicotyledons</taxon>
        <taxon>Gunneridae</taxon>
        <taxon>Pentapetalae</taxon>
        <taxon>rosids</taxon>
        <taxon>fabids</taxon>
        <taxon>Malpighiales</taxon>
        <taxon>Passifloraceae</taxon>
        <taxon>Turnera</taxon>
    </lineage>
</organism>
<dbReference type="EMBL" id="JAKUCV010004851">
    <property type="protein sequence ID" value="KAJ4833842.1"/>
    <property type="molecule type" value="Genomic_DNA"/>
</dbReference>
<dbReference type="AlphaFoldDB" id="A0A9Q0FNT7"/>
<sequence>MKVQGGDRMVVQYVAGMLGLEGSYIPRTYIEQIQLEKLVNEVMALPDDLKTKLSLDEDLVSSPKEALLRASADRVAMRNKNMKSGISRSFTTQRDSNLCKMTSLASNQRFDDRNQESAAVLANQGAITQLSEQISSLNDKMDEFTSCVEELISKLPTKGNSPSQQNMAHQAEACNGSAPTSYFISGLGNGSLTGAKMHSSSSSSQLAKDSNLMEEISGIARGQRQVIHQLDALSSFLREGLGERSRQIQAERKRKEDRQVVLAVAGVTLSCLGLCIIAGSRS</sequence>
<keyword evidence="1" id="KW-0812">Transmembrane</keyword>
<dbReference type="Proteomes" id="UP001141552">
    <property type="component" value="Unassembled WGS sequence"/>
</dbReference>
<accession>A0A9Q0FNT7</accession>
<keyword evidence="3" id="KW-1185">Reference proteome</keyword>
<keyword evidence="1" id="KW-0472">Membrane</keyword>